<dbReference type="EMBL" id="BMQL01000076">
    <property type="protein sequence ID" value="GGR37054.1"/>
    <property type="molecule type" value="Genomic_DNA"/>
</dbReference>
<dbReference type="Pfam" id="PF01593">
    <property type="entry name" value="Amino_oxidase"/>
    <property type="match status" value="1"/>
</dbReference>
<evidence type="ECO:0000256" key="2">
    <source>
        <dbReference type="ARBA" id="ARBA00038825"/>
    </source>
</evidence>
<dbReference type="InterPro" id="IPR036188">
    <property type="entry name" value="FAD/NAD-bd_sf"/>
</dbReference>
<proteinExistence type="predicted"/>
<dbReference type="Gene3D" id="3.50.50.60">
    <property type="entry name" value="FAD/NAD(P)-binding domain"/>
    <property type="match status" value="2"/>
</dbReference>
<reference evidence="5" key="1">
    <citation type="journal article" date="2014" name="Int. J. Syst. Evol. Microbiol.">
        <title>Complete genome sequence of Corynebacterium casei LMG S-19264T (=DSM 44701T), isolated from a smear-ripened cheese.</title>
        <authorList>
            <consortium name="US DOE Joint Genome Institute (JGI-PGF)"/>
            <person name="Walter F."/>
            <person name="Albersmeier A."/>
            <person name="Kalinowski J."/>
            <person name="Ruckert C."/>
        </authorList>
    </citation>
    <scope>NUCLEOTIDE SEQUENCE</scope>
    <source>
        <strain evidence="5">JCM 31311</strain>
    </source>
</reference>
<protein>
    <recommendedName>
        <fullName evidence="3">Pyridine nucleotide-disulfide oxidoreductase domain-containing protein 2</fullName>
    </recommendedName>
</protein>
<reference evidence="5" key="2">
    <citation type="submission" date="2020-09" db="EMBL/GenBank/DDBJ databases">
        <authorList>
            <person name="Sun Q."/>
            <person name="Ohkuma M."/>
        </authorList>
    </citation>
    <scope>NUCLEOTIDE SEQUENCE</scope>
    <source>
        <strain evidence="5">JCM 31311</strain>
    </source>
</reference>
<accession>A0A918FH20</accession>
<dbReference type="RefSeq" id="WP_229776662.1">
    <property type="nucleotide sequence ID" value="NZ_BMQL01000076.1"/>
</dbReference>
<name>A0A918FH20_9DEIO</name>
<dbReference type="AlphaFoldDB" id="A0A918FH20"/>
<evidence type="ECO:0000313" key="6">
    <source>
        <dbReference type="Proteomes" id="UP000603865"/>
    </source>
</evidence>
<dbReference type="PANTHER" id="PTHR10668">
    <property type="entry name" value="PHYTOENE DEHYDROGENASE"/>
    <property type="match status" value="1"/>
</dbReference>
<dbReference type="GO" id="GO:0016491">
    <property type="term" value="F:oxidoreductase activity"/>
    <property type="evidence" value="ECO:0007669"/>
    <property type="project" value="InterPro"/>
</dbReference>
<comment type="subunit">
    <text evidence="2">Interacts with COX5B; this interaction may contribute to localize PYROXD2 to the inner face of the inner mitochondrial membrane.</text>
</comment>
<organism evidence="5 6">
    <name type="scientific">Deinococcus ruber</name>
    <dbReference type="NCBI Taxonomy" id="1848197"/>
    <lineage>
        <taxon>Bacteria</taxon>
        <taxon>Thermotogati</taxon>
        <taxon>Deinococcota</taxon>
        <taxon>Deinococci</taxon>
        <taxon>Deinococcales</taxon>
        <taxon>Deinococcaceae</taxon>
        <taxon>Deinococcus</taxon>
    </lineage>
</organism>
<dbReference type="SUPFAM" id="SSF51905">
    <property type="entry name" value="FAD/NAD(P)-binding domain"/>
    <property type="match status" value="1"/>
</dbReference>
<keyword evidence="6" id="KW-1185">Reference proteome</keyword>
<evidence type="ECO:0000313" key="5">
    <source>
        <dbReference type="EMBL" id="GGR37054.1"/>
    </source>
</evidence>
<gene>
    <name evidence="5" type="ORF">GCM10008957_53260</name>
</gene>
<comment type="function">
    <text evidence="1">Probable oxidoreductase that may play a role as regulator of mitochondrial function.</text>
</comment>
<sequence>MPEGWTRGKGVFLPDFDVIVMGAGHNALVTAAYAARAGLKVGVFEQRHIVGGAVSTEELVPGYKFDYGGSAHILIRMTRVVQELELSRFGLHYLEVDPMFHASNGDDPWFIWRDAERTIEELNEKFPGQGDSYRRFLNDWSPFASAVADLFNTAPGPLDMGKMIMRSKGTMSMQDQLSRILRPYGDVAKEYFSDERVRAPLTWMAAQSGPPPTDPLSAPFLLWHPLYHQGGVARPKGGSGGLTRALARAVEAYGGQIFTNAGVKRILVENGRAAGIELASGEKYTARAVVSGTHVLTTAAALPPERVPEAAKRVRVGNGFGMVLRLALSGKVKYRNHTEPHSRVGLGLLIKNEQQLMKGYGEYLAGEPTKDPPIIAMSFSAVDDSLAPPNGEVLWLWAQYFPYELSSGSWAGADQHSRTAEARENILTAFEHYAPGTRDMIVGELVQTPLWLEQNLGLHRGNVMHLEMSFDQMFSFRPFMAASQYKWPGLPGMYLTGASTHPGGGIMGASGRNAATVLIRELTRRGWK</sequence>
<comment type="caution">
    <text evidence="5">The sequence shown here is derived from an EMBL/GenBank/DDBJ whole genome shotgun (WGS) entry which is preliminary data.</text>
</comment>
<evidence type="ECO:0000256" key="1">
    <source>
        <dbReference type="ARBA" id="ARBA00037217"/>
    </source>
</evidence>
<feature type="domain" description="Amine oxidase" evidence="4">
    <location>
        <begin position="28"/>
        <end position="518"/>
    </location>
</feature>
<evidence type="ECO:0000256" key="3">
    <source>
        <dbReference type="ARBA" id="ARBA00040298"/>
    </source>
</evidence>
<evidence type="ECO:0000259" key="4">
    <source>
        <dbReference type="Pfam" id="PF01593"/>
    </source>
</evidence>
<dbReference type="Proteomes" id="UP000603865">
    <property type="component" value="Unassembled WGS sequence"/>
</dbReference>
<dbReference type="PANTHER" id="PTHR10668:SF103">
    <property type="entry name" value="PYRIDINE NUCLEOTIDE-DISULFIDE OXIDOREDUCTASE DOMAIN-CONTAINING PROTEIN 2"/>
    <property type="match status" value="1"/>
</dbReference>
<dbReference type="InterPro" id="IPR002937">
    <property type="entry name" value="Amino_oxidase"/>
</dbReference>
<dbReference type="GO" id="GO:0005829">
    <property type="term" value="C:cytosol"/>
    <property type="evidence" value="ECO:0007669"/>
    <property type="project" value="TreeGrafter"/>
</dbReference>